<comment type="function">
    <text evidence="2">Counteracts the endogenous Pycsar antiviral defense system. Phosphodiesterase that enables metal-dependent hydrolysis of host cyclic nucleotide Pycsar defense signals such as cCMP and cUMP.</text>
</comment>
<organism evidence="6 7">
    <name type="scientific">Brevibacillus agri</name>
    <dbReference type="NCBI Taxonomy" id="51101"/>
    <lineage>
        <taxon>Bacteria</taxon>
        <taxon>Bacillati</taxon>
        <taxon>Bacillota</taxon>
        <taxon>Bacilli</taxon>
        <taxon>Bacillales</taxon>
        <taxon>Paenibacillaceae</taxon>
        <taxon>Brevibacillus</taxon>
    </lineage>
</organism>
<proteinExistence type="predicted"/>
<comment type="caution">
    <text evidence="6">The sequence shown here is derived from an EMBL/GenBank/DDBJ whole genome shotgun (WGS) entry which is preliminary data.</text>
</comment>
<keyword evidence="8" id="KW-1185">Reference proteome</keyword>
<comment type="catalytic activity">
    <reaction evidence="1">
        <text>3',5'-cyclic CMP + H2O = CMP + H(+)</text>
        <dbReference type="Rhea" id="RHEA:72675"/>
        <dbReference type="ChEBI" id="CHEBI:15377"/>
        <dbReference type="ChEBI" id="CHEBI:15378"/>
        <dbReference type="ChEBI" id="CHEBI:58003"/>
        <dbReference type="ChEBI" id="CHEBI:60377"/>
    </reaction>
    <physiologicalReaction direction="left-to-right" evidence="1">
        <dbReference type="Rhea" id="RHEA:72676"/>
    </physiologicalReaction>
</comment>
<keyword evidence="6" id="KW-0378">Hydrolase</keyword>
<sequence>MVEVHQHEDVLCLEGIVQRAGREWGIQVYVVDGMMVDTGPQTLAAGLTDRFSAASFDAVVLTHSHEDHSGNAAWLANSKNVPIYVHEKGVELCSRPADYPLYRQLVWGMREPFAARPLAETFHSRTIDWEVIYTPGHAHDHVALFDKQTGRLFSGDLFLGTKTKVILRDESIPLLIDSIRHVLTRDFRAMYCAHAGYIAKGKDLLARKLDDLLQLQGEILHLHGQGLTVAEINALLFAKPSPIIAVSEGEFDSVYIVTSVLAGHPQTESKSIV</sequence>
<dbReference type="Proteomes" id="UP000276178">
    <property type="component" value="Unassembled WGS sequence"/>
</dbReference>
<dbReference type="AlphaFoldDB" id="A0A3M8ANY7"/>
<evidence type="ECO:0000256" key="2">
    <source>
        <dbReference type="ARBA" id="ARBA00034301"/>
    </source>
</evidence>
<evidence type="ECO:0000259" key="4">
    <source>
        <dbReference type="SMART" id="SM00849"/>
    </source>
</evidence>
<reference evidence="5 8" key="2">
    <citation type="submission" date="2019-06" db="EMBL/GenBank/DDBJ databases">
        <title>Whole genome shotgun sequence of Brevibacillus agri NBRC 15538.</title>
        <authorList>
            <person name="Hosoyama A."/>
            <person name="Uohara A."/>
            <person name="Ohji S."/>
            <person name="Ichikawa N."/>
        </authorList>
    </citation>
    <scope>NUCLEOTIDE SEQUENCE [LARGE SCALE GENOMIC DNA]</scope>
    <source>
        <strain evidence="5 8">NBRC 15538</strain>
    </source>
</reference>
<evidence type="ECO:0000313" key="8">
    <source>
        <dbReference type="Proteomes" id="UP000317180"/>
    </source>
</evidence>
<dbReference type="SUPFAM" id="SSF56281">
    <property type="entry name" value="Metallo-hydrolase/oxidoreductase"/>
    <property type="match status" value="1"/>
</dbReference>
<reference evidence="6 7" key="1">
    <citation type="submission" date="2018-10" db="EMBL/GenBank/DDBJ databases">
        <title>Phylogenomics of Brevibacillus.</title>
        <authorList>
            <person name="Dunlap C."/>
        </authorList>
    </citation>
    <scope>NUCLEOTIDE SEQUENCE [LARGE SCALE GENOMIC DNA]</scope>
    <source>
        <strain evidence="6 7">NRRL NRS 1219</strain>
    </source>
</reference>
<gene>
    <name evidence="5" type="ORF">BAG01nite_31830</name>
    <name evidence="6" type="ORF">EB820_18060</name>
</gene>
<evidence type="ECO:0000313" key="5">
    <source>
        <dbReference type="EMBL" id="GED27081.1"/>
    </source>
</evidence>
<dbReference type="Gene3D" id="3.60.15.10">
    <property type="entry name" value="Ribonuclease Z/Hydroxyacylglutathione hydrolase-like"/>
    <property type="match status" value="1"/>
</dbReference>
<dbReference type="PANTHER" id="PTHR23131">
    <property type="entry name" value="ENDORIBONUCLEASE LACTB2"/>
    <property type="match status" value="1"/>
</dbReference>
<evidence type="ECO:0000256" key="1">
    <source>
        <dbReference type="ARBA" id="ARBA00034221"/>
    </source>
</evidence>
<dbReference type="InterPro" id="IPR036866">
    <property type="entry name" value="RibonucZ/Hydroxyglut_hydro"/>
</dbReference>
<dbReference type="EMBL" id="RHHN01000050">
    <property type="protein sequence ID" value="RNB52912.1"/>
    <property type="molecule type" value="Genomic_DNA"/>
</dbReference>
<dbReference type="OrthoDB" id="235784at2"/>
<name>A0A3M8ANY7_9BACL</name>
<dbReference type="InterPro" id="IPR001279">
    <property type="entry name" value="Metallo-B-lactamas"/>
</dbReference>
<accession>A0A3M8ANY7</accession>
<dbReference type="GeneID" id="82812799"/>
<evidence type="ECO:0000313" key="7">
    <source>
        <dbReference type="Proteomes" id="UP000276178"/>
    </source>
</evidence>
<dbReference type="GO" id="GO:0016787">
    <property type="term" value="F:hydrolase activity"/>
    <property type="evidence" value="ECO:0007669"/>
    <property type="project" value="UniProtKB-KW"/>
</dbReference>
<dbReference type="Pfam" id="PF00753">
    <property type="entry name" value="Lactamase_B"/>
    <property type="match status" value="1"/>
</dbReference>
<dbReference type="SMART" id="SM00849">
    <property type="entry name" value="Lactamase_B"/>
    <property type="match status" value="1"/>
</dbReference>
<dbReference type="EMBL" id="BJOD01000034">
    <property type="protein sequence ID" value="GED27081.1"/>
    <property type="molecule type" value="Genomic_DNA"/>
</dbReference>
<evidence type="ECO:0000313" key="6">
    <source>
        <dbReference type="EMBL" id="RNB52912.1"/>
    </source>
</evidence>
<dbReference type="Proteomes" id="UP000317180">
    <property type="component" value="Unassembled WGS sequence"/>
</dbReference>
<dbReference type="InterPro" id="IPR050662">
    <property type="entry name" value="Sec-metab_biosynth-thioest"/>
</dbReference>
<protein>
    <submittedName>
        <fullName evidence="5">MBL fold hydrolase</fullName>
    </submittedName>
    <submittedName>
        <fullName evidence="6">MBL fold metallo-hydrolase</fullName>
    </submittedName>
</protein>
<evidence type="ECO:0000256" key="3">
    <source>
        <dbReference type="ARBA" id="ARBA00048505"/>
    </source>
</evidence>
<dbReference type="RefSeq" id="WP_005834486.1">
    <property type="nucleotide sequence ID" value="NZ_BJOD01000034.1"/>
</dbReference>
<feature type="domain" description="Metallo-beta-lactamase" evidence="4">
    <location>
        <begin position="25"/>
        <end position="194"/>
    </location>
</feature>
<comment type="catalytic activity">
    <reaction evidence="3">
        <text>3',5'-cyclic UMP + H2O = UMP + H(+)</text>
        <dbReference type="Rhea" id="RHEA:70575"/>
        <dbReference type="ChEBI" id="CHEBI:15377"/>
        <dbReference type="ChEBI" id="CHEBI:15378"/>
        <dbReference type="ChEBI" id="CHEBI:57865"/>
        <dbReference type="ChEBI" id="CHEBI:184387"/>
    </reaction>
    <physiologicalReaction direction="left-to-right" evidence="3">
        <dbReference type="Rhea" id="RHEA:70576"/>
    </physiologicalReaction>
</comment>